<accession>A0A7R8Z1D1</accession>
<proteinExistence type="predicted"/>
<gene>
    <name evidence="2" type="ORF">HERILL_LOCUS14188</name>
</gene>
<reference evidence="2 3" key="1">
    <citation type="submission" date="2020-11" db="EMBL/GenBank/DDBJ databases">
        <authorList>
            <person name="Wallbank WR R."/>
            <person name="Pardo Diaz C."/>
            <person name="Kozak K."/>
            <person name="Martin S."/>
            <person name="Jiggins C."/>
            <person name="Moest M."/>
            <person name="Warren A I."/>
            <person name="Generalovic N T."/>
            <person name="Byers J.R.P. K."/>
            <person name="Montejo-Kovacevich G."/>
            <person name="Yen C E."/>
        </authorList>
    </citation>
    <scope>NUCLEOTIDE SEQUENCE [LARGE SCALE GENOMIC DNA]</scope>
</reference>
<feature type="signal peptide" evidence="1">
    <location>
        <begin position="1"/>
        <end position="16"/>
    </location>
</feature>
<dbReference type="EMBL" id="LR899014">
    <property type="protein sequence ID" value="CAD7091788.1"/>
    <property type="molecule type" value="Genomic_DNA"/>
</dbReference>
<dbReference type="OrthoDB" id="6328726at2759"/>
<organism evidence="2 3">
    <name type="scientific">Hermetia illucens</name>
    <name type="common">Black soldier fly</name>
    <dbReference type="NCBI Taxonomy" id="343691"/>
    <lineage>
        <taxon>Eukaryota</taxon>
        <taxon>Metazoa</taxon>
        <taxon>Ecdysozoa</taxon>
        <taxon>Arthropoda</taxon>
        <taxon>Hexapoda</taxon>
        <taxon>Insecta</taxon>
        <taxon>Pterygota</taxon>
        <taxon>Neoptera</taxon>
        <taxon>Endopterygota</taxon>
        <taxon>Diptera</taxon>
        <taxon>Brachycera</taxon>
        <taxon>Stratiomyomorpha</taxon>
        <taxon>Stratiomyidae</taxon>
        <taxon>Hermetiinae</taxon>
        <taxon>Hermetia</taxon>
    </lineage>
</organism>
<dbReference type="InterPro" id="IPR029034">
    <property type="entry name" value="Cystine-knot_cytokine"/>
</dbReference>
<evidence type="ECO:0000313" key="2">
    <source>
        <dbReference type="EMBL" id="CAD7091788.1"/>
    </source>
</evidence>
<evidence type="ECO:0000256" key="1">
    <source>
        <dbReference type="SAM" id="SignalP"/>
    </source>
</evidence>
<sequence length="218" mass="24850">MKLLLVIILGAAICIATNDQPFNFANSPRWESGVWLESPDAQSALIQDLIKNQQKINRNRIQQPIIVQPDEGITFEEYLTNPEFDSSLPYGIQNVRDVSSRSSHLKPVPRKLKTTFQSLCPSKRSHVYLNLESDYEYRPDHYEEVECLHAYTSAMDYNSVNNKVCGQGGFTCIQLNRTIFLTRKARGSDCWETEARLVAAGCECMWPQHKFGDIAAHH</sequence>
<evidence type="ECO:0000313" key="3">
    <source>
        <dbReference type="Proteomes" id="UP000594454"/>
    </source>
</evidence>
<feature type="chain" id="PRO_5030616379" evidence="1">
    <location>
        <begin position="17"/>
        <end position="218"/>
    </location>
</feature>
<dbReference type="Gene3D" id="2.10.90.10">
    <property type="entry name" value="Cystine-knot cytokines"/>
    <property type="match status" value="1"/>
</dbReference>
<dbReference type="InParanoid" id="A0A7R8Z1D1"/>
<keyword evidence="1" id="KW-0732">Signal</keyword>
<name>A0A7R8Z1D1_HERIL</name>
<protein>
    <submittedName>
        <fullName evidence="2">Uncharacterized protein</fullName>
    </submittedName>
</protein>
<dbReference type="Proteomes" id="UP000594454">
    <property type="component" value="Chromosome 6"/>
</dbReference>
<dbReference type="AlphaFoldDB" id="A0A7R8Z1D1"/>
<keyword evidence="3" id="KW-1185">Reference proteome</keyword>